<organism evidence="1 2">
    <name type="scientific">Yersinia mollaretii</name>
    <dbReference type="NCBI Taxonomy" id="33060"/>
    <lineage>
        <taxon>Bacteria</taxon>
        <taxon>Pseudomonadati</taxon>
        <taxon>Pseudomonadota</taxon>
        <taxon>Gammaproteobacteria</taxon>
        <taxon>Enterobacterales</taxon>
        <taxon>Yersiniaceae</taxon>
        <taxon>Yersinia</taxon>
    </lineage>
</organism>
<comment type="caution">
    <text evidence="1">The sequence shown here is derived from an EMBL/GenBank/DDBJ whole genome shotgun (WGS) entry which is preliminary data.</text>
</comment>
<dbReference type="EMBL" id="CQBM01000006">
    <property type="protein sequence ID" value="CNI25177.1"/>
    <property type="molecule type" value="Genomic_DNA"/>
</dbReference>
<dbReference type="AlphaFoldDB" id="A0AA36LT44"/>
<protein>
    <submittedName>
        <fullName evidence="1">Rhs family protein</fullName>
    </submittedName>
</protein>
<evidence type="ECO:0000313" key="1">
    <source>
        <dbReference type="EMBL" id="CNI25177.1"/>
    </source>
</evidence>
<reference evidence="1 2" key="1">
    <citation type="submission" date="2015-03" db="EMBL/GenBank/DDBJ databases">
        <authorList>
            <consortium name="Pathogen Informatics"/>
            <person name="Murphy D."/>
        </authorList>
    </citation>
    <scope>NUCLEOTIDE SEQUENCE [LARGE SCALE GENOMIC DNA]</scope>
    <source>
        <strain evidence="1 2">FE82747</strain>
    </source>
</reference>
<name>A0AA36LT44_YERMO</name>
<gene>
    <name evidence="1" type="ORF">ERS008502_02701</name>
</gene>
<evidence type="ECO:0000313" key="2">
    <source>
        <dbReference type="Proteomes" id="UP000040841"/>
    </source>
</evidence>
<dbReference type="Proteomes" id="UP000040841">
    <property type="component" value="Unassembled WGS sequence"/>
</dbReference>
<accession>A0AA36LT44</accession>
<proteinExistence type="predicted"/>
<dbReference type="Gene3D" id="2.180.10.10">
    <property type="entry name" value="RHS repeat-associated core"/>
    <property type="match status" value="1"/>
</dbReference>
<sequence length="305" mass="34149">MNNSYSGFRQVESTMSNSSEVVIEMENGKIRTVTTYQKSGEVASEVKTTMDLSGKILSENEYTYGNNGVVKSEINKVYNNNGKLTQKDIITNQYDISGKLVSKSVLNQSVDSKGRLIASTEKNFDGHQNLVDMVRIKQEFNIFGYRTRQEKETYDANEKLVSTFKEVQSFKSSFFKERTGVVRVSQQFDPSKNLISKMTKNYNFDSDGVFISRAELLQKFNSVGEETSYSKRAYDASGKMTSNFSYSSPAQFEVKSDQLVSAMNGFGTLNRAPVVATIGQPNRAVVRITMSDSHSPSYEPISDSV</sequence>